<evidence type="ECO:0000313" key="3">
    <source>
        <dbReference type="Proteomes" id="UP000193920"/>
    </source>
</evidence>
<keyword evidence="3" id="KW-1185">Reference proteome</keyword>
<feature type="transmembrane region" description="Helical" evidence="1">
    <location>
        <begin position="231"/>
        <end position="255"/>
    </location>
</feature>
<dbReference type="Proteomes" id="UP000193920">
    <property type="component" value="Unassembled WGS sequence"/>
</dbReference>
<reference evidence="2 3" key="1">
    <citation type="submission" date="2016-08" db="EMBL/GenBank/DDBJ databases">
        <title>A Parts List for Fungal Cellulosomes Revealed by Comparative Genomics.</title>
        <authorList>
            <consortium name="DOE Joint Genome Institute"/>
            <person name="Haitjema C.H."/>
            <person name="Gilmore S.P."/>
            <person name="Henske J.K."/>
            <person name="Solomon K.V."/>
            <person name="De Groot R."/>
            <person name="Kuo A."/>
            <person name="Mondo S.J."/>
            <person name="Salamov A.A."/>
            <person name="Labutti K."/>
            <person name="Zhao Z."/>
            <person name="Chiniquy J."/>
            <person name="Barry K."/>
            <person name="Brewer H.M."/>
            <person name="Purvine S.O."/>
            <person name="Wright A.T."/>
            <person name="Boxma B."/>
            <person name="Van Alen T."/>
            <person name="Hackstein J.H."/>
            <person name="Baker S.E."/>
            <person name="Grigoriev I.V."/>
            <person name="O'Malley M.A."/>
        </authorList>
    </citation>
    <scope>NUCLEOTIDE SEQUENCE [LARGE SCALE GENOMIC DNA]</scope>
    <source>
        <strain evidence="2 3">G1</strain>
    </source>
</reference>
<feature type="transmembrane region" description="Helical" evidence="1">
    <location>
        <begin position="176"/>
        <end position="197"/>
    </location>
</feature>
<evidence type="ECO:0000313" key="2">
    <source>
        <dbReference type="EMBL" id="ORY84537.1"/>
    </source>
</evidence>
<organism evidence="2 3">
    <name type="scientific">Neocallimastix californiae</name>
    <dbReference type="NCBI Taxonomy" id="1754190"/>
    <lineage>
        <taxon>Eukaryota</taxon>
        <taxon>Fungi</taxon>
        <taxon>Fungi incertae sedis</taxon>
        <taxon>Chytridiomycota</taxon>
        <taxon>Chytridiomycota incertae sedis</taxon>
        <taxon>Neocallimastigomycetes</taxon>
        <taxon>Neocallimastigales</taxon>
        <taxon>Neocallimastigaceae</taxon>
        <taxon>Neocallimastix</taxon>
    </lineage>
</organism>
<keyword evidence="1" id="KW-0812">Transmembrane</keyword>
<name>A0A1Y2FLT4_9FUNG</name>
<accession>A0A1Y2FLT4</accession>
<proteinExistence type="predicted"/>
<dbReference type="AlphaFoldDB" id="A0A1Y2FLT4"/>
<keyword evidence="1" id="KW-0472">Membrane</keyword>
<comment type="caution">
    <text evidence="2">The sequence shown here is derived from an EMBL/GenBank/DDBJ whole genome shotgun (WGS) entry which is preliminary data.</text>
</comment>
<protein>
    <submittedName>
        <fullName evidence="2">Uncharacterized protein</fullName>
    </submittedName>
</protein>
<feature type="transmembrane region" description="Helical" evidence="1">
    <location>
        <begin position="20"/>
        <end position="40"/>
    </location>
</feature>
<dbReference type="EMBL" id="MCOG01000005">
    <property type="protein sequence ID" value="ORY84537.1"/>
    <property type="molecule type" value="Genomic_DNA"/>
</dbReference>
<feature type="transmembrane region" description="Helical" evidence="1">
    <location>
        <begin position="122"/>
        <end position="147"/>
    </location>
</feature>
<gene>
    <name evidence="2" type="ORF">LY90DRAFT_499247</name>
</gene>
<evidence type="ECO:0000256" key="1">
    <source>
        <dbReference type="SAM" id="Phobius"/>
    </source>
</evidence>
<feature type="transmembrane region" description="Helical" evidence="1">
    <location>
        <begin position="85"/>
        <end position="110"/>
    </location>
</feature>
<sequence length="427" mass="50658">MLSIFEGISQSEVVDTIQRVALKLITSTFFLWTCLVLLLSQHNWKRPINFLLIVHWVFRSIGDMLEGSLTLFERKSDAWPYNNEGWLYSYGVASLFWFSSEIIGDWYLLIRTKVLIKNKKKLRWVFVMCISYNVIKITQIIVFMKYIPFRNGYNYEDPHQGDYYVLDMARNKLEKWVNVAIQQIFSIAYDITVIVALKKNVFNKMKDLKSNQRTNENTFLLRFKQISEYRIYLSILVTIIGAPFIFGFCIEIIYLTNQNYSLDDHERLGKLGTYCNDAIIDSIRVCILNFNYVFMYIDQIMLRFYVETNNKSKQSSSNNSNSINNDYNKNKFNFNMIYHDHKNYDELDSFNANKTIYYSNYDIINKYNNGNSVDNGYEMNFNNPPFKNSPYNNNLYNNKINYNDLNYNNLLGNYIPSNNIYKYNGNI</sequence>
<keyword evidence="1" id="KW-1133">Transmembrane helix</keyword>